<organism evidence="1 2">
    <name type="scientific">Pristionchus pacificus</name>
    <name type="common">Parasitic nematode worm</name>
    <dbReference type="NCBI Taxonomy" id="54126"/>
    <lineage>
        <taxon>Eukaryota</taxon>
        <taxon>Metazoa</taxon>
        <taxon>Ecdysozoa</taxon>
        <taxon>Nematoda</taxon>
        <taxon>Chromadorea</taxon>
        <taxon>Rhabditida</taxon>
        <taxon>Rhabditina</taxon>
        <taxon>Diplogasteromorpha</taxon>
        <taxon>Diplogasteroidea</taxon>
        <taxon>Neodiplogasteridae</taxon>
        <taxon>Pristionchus</taxon>
    </lineage>
</organism>
<dbReference type="EnsemblMetazoa" id="PPA08817.1">
    <property type="protein sequence ID" value="PPA08817.1"/>
    <property type="gene ID" value="WBGene00098371"/>
</dbReference>
<dbReference type="AlphaFoldDB" id="A0A2A6C855"/>
<dbReference type="Proteomes" id="UP000005239">
    <property type="component" value="Unassembled WGS sequence"/>
</dbReference>
<accession>A0A8R1Y9H3</accession>
<protein>
    <submittedName>
        <fullName evidence="1">Uncharacterized protein</fullName>
    </submittedName>
</protein>
<sequence length="113" mass="12812">MTPATRRSARVACKADPKEKVVERQLVAEESPASSVPPMNSHVKIYVVGWEGEPHLYRIRDCAWAMGRLKRKYARKCGMDPALILDGRTLRDIECPLLLCLEDGDRLEVGWAY</sequence>
<name>A0A2A6C855_PRIPA</name>
<dbReference type="InterPro" id="IPR029071">
    <property type="entry name" value="Ubiquitin-like_domsf"/>
</dbReference>
<dbReference type="Gene3D" id="3.10.20.90">
    <property type="entry name" value="Phosphatidylinositol 3-kinase Catalytic Subunit, Chain A, domain 1"/>
    <property type="match status" value="1"/>
</dbReference>
<reference evidence="1" key="2">
    <citation type="submission" date="2022-06" db="UniProtKB">
        <authorList>
            <consortium name="EnsemblMetazoa"/>
        </authorList>
    </citation>
    <scope>IDENTIFICATION</scope>
    <source>
        <strain evidence="1">PS312</strain>
    </source>
</reference>
<evidence type="ECO:0000313" key="1">
    <source>
        <dbReference type="EnsemblMetazoa" id="PPA08817.1"/>
    </source>
</evidence>
<reference evidence="2" key="1">
    <citation type="journal article" date="2008" name="Nat. Genet.">
        <title>The Pristionchus pacificus genome provides a unique perspective on nematode lifestyle and parasitism.</title>
        <authorList>
            <person name="Dieterich C."/>
            <person name="Clifton S.W."/>
            <person name="Schuster L.N."/>
            <person name="Chinwalla A."/>
            <person name="Delehaunty K."/>
            <person name="Dinkelacker I."/>
            <person name="Fulton L."/>
            <person name="Fulton R."/>
            <person name="Godfrey J."/>
            <person name="Minx P."/>
            <person name="Mitreva M."/>
            <person name="Roeseler W."/>
            <person name="Tian H."/>
            <person name="Witte H."/>
            <person name="Yang S.P."/>
            <person name="Wilson R.K."/>
            <person name="Sommer R.J."/>
        </authorList>
    </citation>
    <scope>NUCLEOTIDE SEQUENCE [LARGE SCALE GENOMIC DNA]</scope>
    <source>
        <strain evidence="2">PS312</strain>
    </source>
</reference>
<proteinExistence type="predicted"/>
<accession>A0A2A6C855</accession>
<gene>
    <name evidence="1" type="primary">WBGene00098371</name>
</gene>
<evidence type="ECO:0000313" key="2">
    <source>
        <dbReference type="Proteomes" id="UP000005239"/>
    </source>
</evidence>
<dbReference type="SUPFAM" id="SSF54236">
    <property type="entry name" value="Ubiquitin-like"/>
    <property type="match status" value="1"/>
</dbReference>
<keyword evidence="2" id="KW-1185">Reference proteome</keyword>